<dbReference type="Gramene" id="mRNA:HanXRQr2_Chr15g0673621">
    <property type="protein sequence ID" value="mRNA:HanXRQr2_Chr15g0673621"/>
    <property type="gene ID" value="HanXRQr2_Chr15g0673621"/>
</dbReference>
<organism evidence="1 2">
    <name type="scientific">Helianthus annuus</name>
    <name type="common">Common sunflower</name>
    <dbReference type="NCBI Taxonomy" id="4232"/>
    <lineage>
        <taxon>Eukaryota</taxon>
        <taxon>Viridiplantae</taxon>
        <taxon>Streptophyta</taxon>
        <taxon>Embryophyta</taxon>
        <taxon>Tracheophyta</taxon>
        <taxon>Spermatophyta</taxon>
        <taxon>Magnoliopsida</taxon>
        <taxon>eudicotyledons</taxon>
        <taxon>Gunneridae</taxon>
        <taxon>Pentapetalae</taxon>
        <taxon>asterids</taxon>
        <taxon>campanulids</taxon>
        <taxon>Asterales</taxon>
        <taxon>Asteraceae</taxon>
        <taxon>Asteroideae</taxon>
        <taxon>Heliantheae alliance</taxon>
        <taxon>Heliantheae</taxon>
        <taxon>Helianthus</taxon>
    </lineage>
</organism>
<gene>
    <name evidence="1" type="ORF">HanXRQr2_Chr15g0673621</name>
</gene>
<comment type="caution">
    <text evidence="1">The sequence shown here is derived from an EMBL/GenBank/DDBJ whole genome shotgun (WGS) entry which is preliminary data.</text>
</comment>
<dbReference type="EMBL" id="MNCJ02000330">
    <property type="protein sequence ID" value="KAF5762864.1"/>
    <property type="molecule type" value="Genomic_DNA"/>
</dbReference>
<accession>A0A9K3H2Z9</accession>
<proteinExistence type="predicted"/>
<evidence type="ECO:0000313" key="2">
    <source>
        <dbReference type="Proteomes" id="UP000215914"/>
    </source>
</evidence>
<reference evidence="1" key="2">
    <citation type="submission" date="2020-06" db="EMBL/GenBank/DDBJ databases">
        <title>Helianthus annuus Genome sequencing and assembly Release 2.</title>
        <authorList>
            <person name="Gouzy J."/>
            <person name="Langlade N."/>
            <person name="Munos S."/>
        </authorList>
    </citation>
    <scope>NUCLEOTIDE SEQUENCE</scope>
    <source>
        <tissue evidence="1">Leaves</tissue>
    </source>
</reference>
<protein>
    <submittedName>
        <fullName evidence="1">Uncharacterized protein</fullName>
    </submittedName>
</protein>
<sequence length="46" mass="5219">MCMLCTCDLNAWPCLESSYLIIFLKDFSHSDGIDDCVTDKILAFLN</sequence>
<evidence type="ECO:0000313" key="1">
    <source>
        <dbReference type="EMBL" id="KAF5762864.1"/>
    </source>
</evidence>
<dbReference type="AlphaFoldDB" id="A0A9K3H2Z9"/>
<reference evidence="1" key="1">
    <citation type="journal article" date="2017" name="Nature">
        <title>The sunflower genome provides insights into oil metabolism, flowering and Asterid evolution.</title>
        <authorList>
            <person name="Badouin H."/>
            <person name="Gouzy J."/>
            <person name="Grassa C.J."/>
            <person name="Murat F."/>
            <person name="Staton S.E."/>
            <person name="Cottret L."/>
            <person name="Lelandais-Briere C."/>
            <person name="Owens G.L."/>
            <person name="Carrere S."/>
            <person name="Mayjonade B."/>
            <person name="Legrand L."/>
            <person name="Gill N."/>
            <person name="Kane N.C."/>
            <person name="Bowers J.E."/>
            <person name="Hubner S."/>
            <person name="Bellec A."/>
            <person name="Berard A."/>
            <person name="Berges H."/>
            <person name="Blanchet N."/>
            <person name="Boniface M.C."/>
            <person name="Brunel D."/>
            <person name="Catrice O."/>
            <person name="Chaidir N."/>
            <person name="Claudel C."/>
            <person name="Donnadieu C."/>
            <person name="Faraut T."/>
            <person name="Fievet G."/>
            <person name="Helmstetter N."/>
            <person name="King M."/>
            <person name="Knapp S.J."/>
            <person name="Lai Z."/>
            <person name="Le Paslier M.C."/>
            <person name="Lippi Y."/>
            <person name="Lorenzon L."/>
            <person name="Mandel J.R."/>
            <person name="Marage G."/>
            <person name="Marchand G."/>
            <person name="Marquand E."/>
            <person name="Bret-Mestries E."/>
            <person name="Morien E."/>
            <person name="Nambeesan S."/>
            <person name="Nguyen T."/>
            <person name="Pegot-Espagnet P."/>
            <person name="Pouilly N."/>
            <person name="Raftis F."/>
            <person name="Sallet E."/>
            <person name="Schiex T."/>
            <person name="Thomas J."/>
            <person name="Vandecasteele C."/>
            <person name="Vares D."/>
            <person name="Vear F."/>
            <person name="Vautrin S."/>
            <person name="Crespi M."/>
            <person name="Mangin B."/>
            <person name="Burke J.M."/>
            <person name="Salse J."/>
            <person name="Munos S."/>
            <person name="Vincourt P."/>
            <person name="Rieseberg L.H."/>
            <person name="Langlade N.B."/>
        </authorList>
    </citation>
    <scope>NUCLEOTIDE SEQUENCE</scope>
    <source>
        <tissue evidence="1">Leaves</tissue>
    </source>
</reference>
<keyword evidence="2" id="KW-1185">Reference proteome</keyword>
<name>A0A9K3H2Z9_HELAN</name>
<dbReference type="Proteomes" id="UP000215914">
    <property type="component" value="Unassembled WGS sequence"/>
</dbReference>